<dbReference type="RefSeq" id="WP_151003166.1">
    <property type="nucleotide sequence ID" value="NZ_VZZK01000032.1"/>
</dbReference>
<comment type="caution">
    <text evidence="1">The sequence shown here is derived from an EMBL/GenBank/DDBJ whole genome shotgun (WGS) entry which is preliminary data.</text>
</comment>
<gene>
    <name evidence="1" type="ORF">F6X53_24325</name>
</gene>
<dbReference type="Proteomes" id="UP000474159">
    <property type="component" value="Unassembled WGS sequence"/>
</dbReference>
<keyword evidence="2" id="KW-1185">Reference proteome</keyword>
<protein>
    <submittedName>
        <fullName evidence="1">Uncharacterized protein</fullName>
    </submittedName>
</protein>
<proteinExistence type="predicted"/>
<name>A0A6L3SU59_9HYPH</name>
<accession>A0A6L3SU59</accession>
<dbReference type="AlphaFoldDB" id="A0A6L3SU59"/>
<reference evidence="1 2" key="1">
    <citation type="submission" date="2019-09" db="EMBL/GenBank/DDBJ databases">
        <title>YIM 48816 draft genome.</title>
        <authorList>
            <person name="Jiang L."/>
        </authorList>
    </citation>
    <scope>NUCLEOTIDE SEQUENCE [LARGE SCALE GENOMIC DNA]</scope>
    <source>
        <strain evidence="1 2">YIM 48816</strain>
    </source>
</reference>
<organism evidence="1 2">
    <name type="scientific">Methylobacterium soli</name>
    <dbReference type="NCBI Taxonomy" id="553447"/>
    <lineage>
        <taxon>Bacteria</taxon>
        <taxon>Pseudomonadati</taxon>
        <taxon>Pseudomonadota</taxon>
        <taxon>Alphaproteobacteria</taxon>
        <taxon>Hyphomicrobiales</taxon>
        <taxon>Methylobacteriaceae</taxon>
        <taxon>Methylobacterium</taxon>
    </lineage>
</organism>
<sequence length="105" mass="11947">MLGFLDWFRQAAAATWRHRRAKRAILTWMRLRARPVGSVPQIQPERAGRMARMILAGCPAQAQRLRCPVHWARLDNLDWRVPIEAQTCTGCSAPNRGLGQPHGRP</sequence>
<dbReference type="EMBL" id="VZZK01000032">
    <property type="protein sequence ID" value="KAB1075957.1"/>
    <property type="molecule type" value="Genomic_DNA"/>
</dbReference>
<evidence type="ECO:0000313" key="2">
    <source>
        <dbReference type="Proteomes" id="UP000474159"/>
    </source>
</evidence>
<evidence type="ECO:0000313" key="1">
    <source>
        <dbReference type="EMBL" id="KAB1075957.1"/>
    </source>
</evidence>